<organism evidence="2 3">
    <name type="scientific">Lasius niger</name>
    <name type="common">Black garden ant</name>
    <dbReference type="NCBI Taxonomy" id="67767"/>
    <lineage>
        <taxon>Eukaryota</taxon>
        <taxon>Metazoa</taxon>
        <taxon>Ecdysozoa</taxon>
        <taxon>Arthropoda</taxon>
        <taxon>Hexapoda</taxon>
        <taxon>Insecta</taxon>
        <taxon>Pterygota</taxon>
        <taxon>Neoptera</taxon>
        <taxon>Endopterygota</taxon>
        <taxon>Hymenoptera</taxon>
        <taxon>Apocrita</taxon>
        <taxon>Aculeata</taxon>
        <taxon>Formicoidea</taxon>
        <taxon>Formicidae</taxon>
        <taxon>Formicinae</taxon>
        <taxon>Lasius</taxon>
        <taxon>Lasius</taxon>
    </lineage>
</organism>
<dbReference type="PROSITE" id="PS50878">
    <property type="entry name" value="RT_POL"/>
    <property type="match status" value="1"/>
</dbReference>
<proteinExistence type="predicted"/>
<gene>
    <name evidence="2" type="ORF">RF55_26047</name>
</gene>
<evidence type="ECO:0000313" key="3">
    <source>
        <dbReference type="Proteomes" id="UP000036403"/>
    </source>
</evidence>
<dbReference type="PaxDb" id="67767-A0A0J7JTK0"/>
<feature type="domain" description="Reverse transcriptase" evidence="1">
    <location>
        <begin position="1"/>
        <end position="101"/>
    </location>
</feature>
<sequence length="101" mass="11155">MGHDGKRHERAMEAGVPQGSVLGPILWNISFDGILDVVEDDNNDGESHIICYADDTLIVVTGRNLLRTRIRACVMANRVVNKIARLGLSVATEKTEAMLFY</sequence>
<dbReference type="AlphaFoldDB" id="A0A0J7JTK0"/>
<keyword evidence="2" id="KW-0695">RNA-directed DNA polymerase</keyword>
<keyword evidence="3" id="KW-1185">Reference proteome</keyword>
<dbReference type="InterPro" id="IPR000477">
    <property type="entry name" value="RT_dom"/>
</dbReference>
<feature type="non-terminal residue" evidence="2">
    <location>
        <position position="101"/>
    </location>
</feature>
<evidence type="ECO:0000259" key="1">
    <source>
        <dbReference type="PROSITE" id="PS50878"/>
    </source>
</evidence>
<dbReference type="Proteomes" id="UP000036403">
    <property type="component" value="Unassembled WGS sequence"/>
</dbReference>
<dbReference type="GO" id="GO:0003964">
    <property type="term" value="F:RNA-directed DNA polymerase activity"/>
    <property type="evidence" value="ECO:0007669"/>
    <property type="project" value="UniProtKB-KW"/>
</dbReference>
<dbReference type="SUPFAM" id="SSF56672">
    <property type="entry name" value="DNA/RNA polymerases"/>
    <property type="match status" value="1"/>
</dbReference>
<evidence type="ECO:0000313" key="2">
    <source>
        <dbReference type="EMBL" id="KMQ81532.1"/>
    </source>
</evidence>
<comment type="caution">
    <text evidence="2">The sequence shown here is derived from an EMBL/GenBank/DDBJ whole genome shotgun (WGS) entry which is preliminary data.</text>
</comment>
<keyword evidence="2" id="KW-0548">Nucleotidyltransferase</keyword>
<reference evidence="2 3" key="1">
    <citation type="submission" date="2015-04" db="EMBL/GenBank/DDBJ databases">
        <title>Lasius niger genome sequencing.</title>
        <authorList>
            <person name="Konorov E.A."/>
            <person name="Nikitin M.A."/>
            <person name="Kirill M.V."/>
            <person name="Chang P."/>
        </authorList>
    </citation>
    <scope>NUCLEOTIDE SEQUENCE [LARGE SCALE GENOMIC DNA]</scope>
    <source>
        <tissue evidence="2">Whole</tissue>
    </source>
</reference>
<dbReference type="Pfam" id="PF00078">
    <property type="entry name" value="RVT_1"/>
    <property type="match status" value="1"/>
</dbReference>
<dbReference type="EMBL" id="LBMM01034544">
    <property type="protein sequence ID" value="KMQ81532.1"/>
    <property type="molecule type" value="Genomic_DNA"/>
</dbReference>
<name>A0A0J7JTK0_LASNI</name>
<dbReference type="InterPro" id="IPR043502">
    <property type="entry name" value="DNA/RNA_pol_sf"/>
</dbReference>
<accession>A0A0J7JTK0</accession>
<dbReference type="OrthoDB" id="7700848at2759"/>
<keyword evidence="2" id="KW-0808">Transferase</keyword>
<protein>
    <submittedName>
        <fullName evidence="2">Reverse transcriptase</fullName>
    </submittedName>
</protein>